<evidence type="ECO:0000313" key="1">
    <source>
        <dbReference type="EMBL" id="GGM48648.1"/>
    </source>
</evidence>
<gene>
    <name evidence="1" type="ORF">GCM10011608_36880</name>
</gene>
<proteinExistence type="predicted"/>
<dbReference type="Proteomes" id="UP000608890">
    <property type="component" value="Unassembled WGS sequence"/>
</dbReference>
<protein>
    <recommendedName>
        <fullName evidence="3">Tetratricopeptide repeat protein</fullName>
    </recommendedName>
</protein>
<evidence type="ECO:0008006" key="3">
    <source>
        <dbReference type="Google" id="ProtNLM"/>
    </source>
</evidence>
<dbReference type="InterPro" id="IPR011990">
    <property type="entry name" value="TPR-like_helical_dom_sf"/>
</dbReference>
<dbReference type="SUPFAM" id="SSF48452">
    <property type="entry name" value="TPR-like"/>
    <property type="match status" value="1"/>
</dbReference>
<dbReference type="EMBL" id="BMNB01000016">
    <property type="protein sequence ID" value="GGM48648.1"/>
    <property type="molecule type" value="Genomic_DNA"/>
</dbReference>
<organism evidence="1 2">
    <name type="scientific">Micromonospora sonchi</name>
    <dbReference type="NCBI Taxonomy" id="1763543"/>
    <lineage>
        <taxon>Bacteria</taxon>
        <taxon>Bacillati</taxon>
        <taxon>Actinomycetota</taxon>
        <taxon>Actinomycetes</taxon>
        <taxon>Micromonosporales</taxon>
        <taxon>Micromonosporaceae</taxon>
        <taxon>Micromonospora</taxon>
    </lineage>
</organism>
<comment type="caution">
    <text evidence="1">The sequence shown here is derived from an EMBL/GenBank/DDBJ whole genome shotgun (WGS) entry which is preliminary data.</text>
</comment>
<reference evidence="1" key="1">
    <citation type="journal article" date="2014" name="Int. J. Syst. Evol. Microbiol.">
        <title>Complete genome sequence of Corynebacterium casei LMG S-19264T (=DSM 44701T), isolated from a smear-ripened cheese.</title>
        <authorList>
            <consortium name="US DOE Joint Genome Institute (JGI-PGF)"/>
            <person name="Walter F."/>
            <person name="Albersmeier A."/>
            <person name="Kalinowski J."/>
            <person name="Ruckert C."/>
        </authorList>
    </citation>
    <scope>NUCLEOTIDE SEQUENCE</scope>
    <source>
        <strain evidence="1">CGMCC 4.7312</strain>
    </source>
</reference>
<name>A0A917X0G5_9ACTN</name>
<accession>A0A917X0G5</accession>
<evidence type="ECO:0000313" key="2">
    <source>
        <dbReference type="Proteomes" id="UP000608890"/>
    </source>
</evidence>
<reference evidence="1" key="2">
    <citation type="submission" date="2020-09" db="EMBL/GenBank/DDBJ databases">
        <authorList>
            <person name="Sun Q."/>
            <person name="Zhou Y."/>
        </authorList>
    </citation>
    <scope>NUCLEOTIDE SEQUENCE</scope>
    <source>
        <strain evidence="1">CGMCC 4.7312</strain>
    </source>
</reference>
<dbReference type="AlphaFoldDB" id="A0A917X0G5"/>
<keyword evidence="2" id="KW-1185">Reference proteome</keyword>
<sequence>MVEHPAIRTGILAREKAAPYHWFMFTWYEAARIAEERGDWNRAVSEVSAVAECYSSDHVRHNAHLWHMDLLVRAGRHDELAALSENDVHARRRLNRLPQKLSE</sequence>